<comment type="caution">
    <text evidence="2">The sequence shown here is derived from an EMBL/GenBank/DDBJ whole genome shotgun (WGS) entry which is preliminary data.</text>
</comment>
<accession>A0ABV3PAE5</accession>
<organism evidence="2 3">
    <name type="scientific">Kineococcus endophyticus</name>
    <dbReference type="NCBI Taxonomy" id="1181883"/>
    <lineage>
        <taxon>Bacteria</taxon>
        <taxon>Bacillati</taxon>
        <taxon>Actinomycetota</taxon>
        <taxon>Actinomycetes</taxon>
        <taxon>Kineosporiales</taxon>
        <taxon>Kineosporiaceae</taxon>
        <taxon>Kineococcus</taxon>
    </lineage>
</organism>
<feature type="transmembrane region" description="Helical" evidence="1">
    <location>
        <begin position="47"/>
        <end position="67"/>
    </location>
</feature>
<name>A0ABV3PAE5_9ACTN</name>
<keyword evidence="1" id="KW-0812">Transmembrane</keyword>
<gene>
    <name evidence="2" type="ORF">AB1207_17775</name>
</gene>
<dbReference type="EMBL" id="JBFNQN010000012">
    <property type="protein sequence ID" value="MEW9266602.1"/>
    <property type="molecule type" value="Genomic_DNA"/>
</dbReference>
<dbReference type="Proteomes" id="UP001555826">
    <property type="component" value="Unassembled WGS sequence"/>
</dbReference>
<keyword evidence="1" id="KW-1133">Transmembrane helix</keyword>
<keyword evidence="3" id="KW-1185">Reference proteome</keyword>
<sequence length="104" mass="10149">MPCPRALPRGPVAALLLAGTAALVLAASDLVWTRTQAEAVATGGFLLGWGLAVVAFLATGTGVVQTVRGTDRRPTRAGLLAAAGLLLLAAVLAHPVVGSGGGAA</sequence>
<proteinExistence type="predicted"/>
<dbReference type="RefSeq" id="WP_367639737.1">
    <property type="nucleotide sequence ID" value="NZ_JBFNQN010000012.1"/>
</dbReference>
<keyword evidence="1" id="KW-0472">Membrane</keyword>
<evidence type="ECO:0000313" key="3">
    <source>
        <dbReference type="Proteomes" id="UP001555826"/>
    </source>
</evidence>
<feature type="transmembrane region" description="Helical" evidence="1">
    <location>
        <begin position="79"/>
        <end position="97"/>
    </location>
</feature>
<evidence type="ECO:0000313" key="2">
    <source>
        <dbReference type="EMBL" id="MEW9266602.1"/>
    </source>
</evidence>
<reference evidence="2 3" key="1">
    <citation type="submission" date="2024-07" db="EMBL/GenBank/DDBJ databases">
        <authorList>
            <person name="Thanompreechachai J."/>
            <person name="Duangmal K."/>
        </authorList>
    </citation>
    <scope>NUCLEOTIDE SEQUENCE [LARGE SCALE GENOMIC DNA]</scope>
    <source>
        <strain evidence="2 3">KCTC 19886</strain>
    </source>
</reference>
<evidence type="ECO:0000256" key="1">
    <source>
        <dbReference type="SAM" id="Phobius"/>
    </source>
</evidence>
<protein>
    <submittedName>
        <fullName evidence="2">Uncharacterized protein</fullName>
    </submittedName>
</protein>